<proteinExistence type="predicted"/>
<dbReference type="EMBL" id="BKCJ010167535">
    <property type="protein sequence ID" value="GEY30409.1"/>
    <property type="molecule type" value="Genomic_DNA"/>
</dbReference>
<sequence length="813" mass="93592">DQADDPFHRSRPRSNPQHVLAIENEVVHVSSHESANEPVHKFKNLQDDYSPLAETHGECSKNVQKLVIARQDLEHNVTLYTNLSNCFKDLKEEHSGYDEKVKALEKEKDELFVLNRNQNNQIQELETEMARKNSELGIAEKESTEWVKESQPCDGFHYSCTCQQCGVILLNGMCINCTYGDGKPVTCCKCESPLRSGFCLFCALNSENSFSNNPNPNSFNDSQNLSDYSPQPQYETYPCELSGNDSHYGYDCPPRFPLVYEQKPCYNQNFNENYYPHNSPSFLCCDNGESSHESFQYKSMNQKFFEPNPCYEPNSSSFDQYQPQQSSVTQQLPQRSNENIRLEMAKLIKNNRIFFNNNVFPHEEASMEILLANERILKLIQTWDDRQIESWSLPALLPQLLNNSQTIDEMLKHREKAANLAVQQEQEEHAAQTWERLSKIKHAFIYKRYQPEEIKEFMCKLLEDVRNIREELAEYISSPSWNRPTFFYDNDEEDYILYKEYLENSSNAITTVLPIKEPEYSLSMGYEHLSTTPETKSDEVIKSSVEKLVPIPSKYESNNDDISSEDDAFEDIEYVEASPLDSELVSLEEENKLLSINRLVADIESLNDNPTSDCVLKPSASFPIFEESDISISDNSLPEFETFSDHTEEMRSERLTSIVKNDIFYDSTNDPLLEEVDLFLASDNSIPLGIENIDHDSEGDIHFLKELLVDDSIPLSENESSNFNHHDDPSFPRPPPEPPDIGFFFDLEPNSGEVILAVMNNIHELNEDECFDPGGEINVFANIEDDGYFPFIFVIRIFLPYLIYLEVSPLLLS</sequence>
<evidence type="ECO:0000256" key="1">
    <source>
        <dbReference type="SAM" id="Coils"/>
    </source>
</evidence>
<organism evidence="2">
    <name type="scientific">Tanacetum cinerariifolium</name>
    <name type="common">Dalmatian daisy</name>
    <name type="synonym">Chrysanthemum cinerariifolium</name>
    <dbReference type="NCBI Taxonomy" id="118510"/>
    <lineage>
        <taxon>Eukaryota</taxon>
        <taxon>Viridiplantae</taxon>
        <taxon>Streptophyta</taxon>
        <taxon>Embryophyta</taxon>
        <taxon>Tracheophyta</taxon>
        <taxon>Spermatophyta</taxon>
        <taxon>Magnoliopsida</taxon>
        <taxon>eudicotyledons</taxon>
        <taxon>Gunneridae</taxon>
        <taxon>Pentapetalae</taxon>
        <taxon>asterids</taxon>
        <taxon>campanulids</taxon>
        <taxon>Asterales</taxon>
        <taxon>Asteraceae</taxon>
        <taxon>Asteroideae</taxon>
        <taxon>Anthemideae</taxon>
        <taxon>Anthemidinae</taxon>
        <taxon>Tanacetum</taxon>
    </lineage>
</organism>
<feature type="coiled-coil region" evidence="1">
    <location>
        <begin position="87"/>
        <end position="142"/>
    </location>
</feature>
<feature type="non-terminal residue" evidence="2">
    <location>
        <position position="1"/>
    </location>
</feature>
<gene>
    <name evidence="2" type="ORF">Tci_402383</name>
</gene>
<comment type="caution">
    <text evidence="2">The sequence shown here is derived from an EMBL/GenBank/DDBJ whole genome shotgun (WGS) entry which is preliminary data.</text>
</comment>
<keyword evidence="1" id="KW-0175">Coiled coil</keyword>
<evidence type="ECO:0008006" key="3">
    <source>
        <dbReference type="Google" id="ProtNLM"/>
    </source>
</evidence>
<reference evidence="2" key="1">
    <citation type="journal article" date="2019" name="Sci. Rep.">
        <title>Draft genome of Tanacetum cinerariifolium, the natural source of mosquito coil.</title>
        <authorList>
            <person name="Yamashiro T."/>
            <person name="Shiraishi A."/>
            <person name="Satake H."/>
            <person name="Nakayama K."/>
        </authorList>
    </citation>
    <scope>NUCLEOTIDE SEQUENCE</scope>
</reference>
<evidence type="ECO:0000313" key="2">
    <source>
        <dbReference type="EMBL" id="GEY30409.1"/>
    </source>
</evidence>
<name>A0A699HHZ6_TANCI</name>
<protein>
    <recommendedName>
        <fullName evidence="3">Pre-mRNA splicing Prp18-interacting factor</fullName>
    </recommendedName>
</protein>
<dbReference type="AlphaFoldDB" id="A0A699HHZ6"/>
<accession>A0A699HHZ6</accession>